<dbReference type="RefSeq" id="WP_107865041.1">
    <property type="nucleotide sequence ID" value="NZ_QAON01000004.1"/>
</dbReference>
<reference evidence="1 2" key="1">
    <citation type="submission" date="2018-04" db="EMBL/GenBank/DDBJ databases">
        <title>Genomic Encyclopedia of Archaeal and Bacterial Type Strains, Phase II (KMG-II): from individual species to whole genera.</title>
        <authorList>
            <person name="Goeker M."/>
        </authorList>
    </citation>
    <scope>NUCLEOTIDE SEQUENCE [LARGE SCALE GENOMIC DNA]</scope>
    <source>
        <strain evidence="1 2">DSM 5822</strain>
    </source>
</reference>
<dbReference type="GO" id="GO:0008081">
    <property type="term" value="F:phosphoric diester hydrolase activity"/>
    <property type="evidence" value="ECO:0007669"/>
    <property type="project" value="InterPro"/>
</dbReference>
<dbReference type="EMBL" id="QAON01000004">
    <property type="protein sequence ID" value="PTQ90042.1"/>
    <property type="molecule type" value="Genomic_DNA"/>
</dbReference>
<evidence type="ECO:0008006" key="3">
    <source>
        <dbReference type="Google" id="ProtNLM"/>
    </source>
</evidence>
<dbReference type="OrthoDB" id="9810159at2"/>
<evidence type="ECO:0000313" key="2">
    <source>
        <dbReference type="Proteomes" id="UP000244223"/>
    </source>
</evidence>
<gene>
    <name evidence="1" type="ORF">C8N29_10480</name>
</gene>
<dbReference type="SUPFAM" id="SSF51695">
    <property type="entry name" value="PLC-like phosphodiesterases"/>
    <property type="match status" value="1"/>
</dbReference>
<proteinExistence type="predicted"/>
<dbReference type="InterPro" id="IPR017946">
    <property type="entry name" value="PLC-like_Pdiesterase_TIM-brl"/>
</dbReference>
<name>A0A2T5J0X6_9GAMM</name>
<comment type="caution">
    <text evidence="1">The sequence shown here is derived from an EMBL/GenBank/DDBJ whole genome shotgun (WGS) entry which is preliminary data.</text>
</comment>
<protein>
    <recommendedName>
        <fullName evidence="3">Glycerophosphoryl diester phosphodiesterase</fullName>
    </recommendedName>
</protein>
<dbReference type="AlphaFoldDB" id="A0A2T5J0X6"/>
<accession>A0A2T5J0X6</accession>
<sequence>MIVLSHRGYWLTKEEKNTLTAFNRSISLGFGTETDIRDCLGQLVISHDMPIGQEMTFADFLALWPQKTKLPLALNIKADGLAVKVKQILADYDYQNYFLFDMSIPDMVQCLKHDLKVFARMSDIEKQPCCYEQVKGIWLDAFFDTWYQAKDIQRFLDDGKQVCIVSPELHGRPYHNLWQMLLDDNLYKHPNLLLCTDVPEEAVKFLGLGND</sequence>
<dbReference type="Proteomes" id="UP000244223">
    <property type="component" value="Unassembled WGS sequence"/>
</dbReference>
<keyword evidence="2" id="KW-1185">Reference proteome</keyword>
<dbReference type="Gene3D" id="3.20.20.190">
    <property type="entry name" value="Phosphatidylinositol (PI) phosphodiesterase"/>
    <property type="match status" value="1"/>
</dbReference>
<dbReference type="GO" id="GO:0006629">
    <property type="term" value="P:lipid metabolic process"/>
    <property type="evidence" value="ECO:0007669"/>
    <property type="project" value="InterPro"/>
</dbReference>
<organism evidence="1 2">
    <name type="scientific">Agitococcus lubricus</name>
    <dbReference type="NCBI Taxonomy" id="1077255"/>
    <lineage>
        <taxon>Bacteria</taxon>
        <taxon>Pseudomonadati</taxon>
        <taxon>Pseudomonadota</taxon>
        <taxon>Gammaproteobacteria</taxon>
        <taxon>Moraxellales</taxon>
        <taxon>Moraxellaceae</taxon>
        <taxon>Agitococcus</taxon>
    </lineage>
</organism>
<evidence type="ECO:0000313" key="1">
    <source>
        <dbReference type="EMBL" id="PTQ90042.1"/>
    </source>
</evidence>